<evidence type="ECO:0000313" key="2">
    <source>
        <dbReference type="EMBL" id="NGO15314.1"/>
    </source>
</evidence>
<dbReference type="Gene3D" id="3.40.50.720">
    <property type="entry name" value="NAD(P)-binding Rossmann-like Domain"/>
    <property type="match status" value="1"/>
</dbReference>
<gene>
    <name evidence="2" type="ORF">G5C60_48975</name>
</gene>
<dbReference type="AlphaFoldDB" id="A0A6G4VNF5"/>
<dbReference type="Gene3D" id="3.90.25.10">
    <property type="entry name" value="UDP-galactose 4-epimerase, domain 1"/>
    <property type="match status" value="1"/>
</dbReference>
<dbReference type="EMBL" id="JAAKZY010000357">
    <property type="protein sequence ID" value="NGO15314.1"/>
    <property type="molecule type" value="Genomic_DNA"/>
</dbReference>
<reference evidence="2 3" key="1">
    <citation type="submission" date="2020-02" db="EMBL/GenBank/DDBJ databases">
        <title>Whole-genome analyses of novel actinobacteria.</title>
        <authorList>
            <person name="Sahin N."/>
            <person name="Gencbay T."/>
        </authorList>
    </citation>
    <scope>NUCLEOTIDE SEQUENCE [LARGE SCALE GENOMIC DNA]</scope>
    <source>
        <strain evidence="2 3">HC44</strain>
    </source>
</reference>
<evidence type="ECO:0000313" key="3">
    <source>
        <dbReference type="Proteomes" id="UP000472335"/>
    </source>
</evidence>
<name>A0A6G4VNF5_9ACTN</name>
<accession>A0A6G4VNF5</accession>
<evidence type="ECO:0000259" key="1">
    <source>
        <dbReference type="Pfam" id="PF13460"/>
    </source>
</evidence>
<dbReference type="InterPro" id="IPR016040">
    <property type="entry name" value="NAD(P)-bd_dom"/>
</dbReference>
<keyword evidence="3" id="KW-1185">Reference proteome</keyword>
<dbReference type="InterPro" id="IPR051604">
    <property type="entry name" value="Ergot_Alk_Oxidoreductase"/>
</dbReference>
<dbReference type="PANTHER" id="PTHR43162:SF1">
    <property type="entry name" value="PRESTALK A DIFFERENTIATION PROTEIN A"/>
    <property type="match status" value="1"/>
</dbReference>
<comment type="caution">
    <text evidence="2">The sequence shown here is derived from an EMBL/GenBank/DDBJ whole genome shotgun (WGS) entry which is preliminary data.</text>
</comment>
<sequence>MTTLVTGATGNVGRNVVDELVRAGEEVRALTRHPEAAHLPAQAKVFRGDLARPETLADALDGADRMYLFPVPETAREVVALAREAGVRRVVVLSSGSVEAGLSDDFNLPVERAAEESGLEWTHLRPGEFMMNALYLWGPPVRAERVVRWPVADLAGVPIHEADIAAVAAVALLEDGHAGRAYPMTGPEKITPREQIRAIAAAIGQDIRFEVVTRERAREFVNWQDPATAGIAEFVLEFDPEDGLGYSAEEWAQALQPLDTVEQVTGHPARTFADWAHDHVRDFL</sequence>
<dbReference type="Pfam" id="PF13460">
    <property type="entry name" value="NAD_binding_10"/>
    <property type="match status" value="1"/>
</dbReference>
<dbReference type="SUPFAM" id="SSF51735">
    <property type="entry name" value="NAD(P)-binding Rossmann-fold domains"/>
    <property type="match status" value="1"/>
</dbReference>
<feature type="domain" description="NAD(P)-binding" evidence="1">
    <location>
        <begin position="7"/>
        <end position="172"/>
    </location>
</feature>
<dbReference type="RefSeq" id="WP_165270507.1">
    <property type="nucleotide sequence ID" value="NZ_JAAKZY010000357.1"/>
</dbReference>
<dbReference type="PANTHER" id="PTHR43162">
    <property type="match status" value="1"/>
</dbReference>
<dbReference type="Proteomes" id="UP000472335">
    <property type="component" value="Unassembled WGS sequence"/>
</dbReference>
<proteinExistence type="predicted"/>
<protein>
    <submittedName>
        <fullName evidence="2">NAD(P)H-binding protein</fullName>
    </submittedName>
</protein>
<dbReference type="InterPro" id="IPR036291">
    <property type="entry name" value="NAD(P)-bd_dom_sf"/>
</dbReference>
<organism evidence="2 3">
    <name type="scientific">Streptomyces scabichelini</name>
    <dbReference type="NCBI Taxonomy" id="2711217"/>
    <lineage>
        <taxon>Bacteria</taxon>
        <taxon>Bacillati</taxon>
        <taxon>Actinomycetota</taxon>
        <taxon>Actinomycetes</taxon>
        <taxon>Kitasatosporales</taxon>
        <taxon>Streptomycetaceae</taxon>
        <taxon>Streptomyces</taxon>
    </lineage>
</organism>